<keyword evidence="1" id="KW-1133">Transmembrane helix</keyword>
<feature type="transmembrane region" description="Helical" evidence="1">
    <location>
        <begin position="173"/>
        <end position="197"/>
    </location>
</feature>
<sequence>MSQSNKRISTVGLLADPGAPRDVAGRVADRLARDLNRRLDGEWSIEVSEESLPIDPNGEIPLTARAPELVRRHEWSVLVYLTDLTQSRSGALLRYQLDTDEPAIVVFLPTVGCVRREAAARRLIADILAAPITQAIDDPRTELPDDRVRGLIGHLRMLSGMVHSNKPAAMGRALRGCTAVGMASGAFGVFFGSVWQIADSMSIVRLTAVTVASISMLSAWLIVRNGLWTGRTNRTPPSTVLDNASTIATVSSAVTLMHLVLLTALTALAAIVVDPGYLTSQLGHAASATDYLELGWFSASMGTVAGALGSNFDSEEVVREATYSKRWHQRRLMFDDYET</sequence>
<organism evidence="2 3">
    <name type="scientific">Gordonia humi</name>
    <dbReference type="NCBI Taxonomy" id="686429"/>
    <lineage>
        <taxon>Bacteria</taxon>
        <taxon>Bacillati</taxon>
        <taxon>Actinomycetota</taxon>
        <taxon>Actinomycetes</taxon>
        <taxon>Mycobacteriales</taxon>
        <taxon>Gordoniaceae</taxon>
        <taxon>Gordonia</taxon>
    </lineage>
</organism>
<comment type="caution">
    <text evidence="2">The sequence shown here is derived from an EMBL/GenBank/DDBJ whole genome shotgun (WGS) entry which is preliminary data.</text>
</comment>
<proteinExistence type="predicted"/>
<evidence type="ECO:0000256" key="1">
    <source>
        <dbReference type="SAM" id="Phobius"/>
    </source>
</evidence>
<feature type="transmembrane region" description="Helical" evidence="1">
    <location>
        <begin position="244"/>
        <end position="273"/>
    </location>
</feature>
<evidence type="ECO:0000313" key="3">
    <source>
        <dbReference type="Proteomes" id="UP000551501"/>
    </source>
</evidence>
<reference evidence="2 3" key="1">
    <citation type="submission" date="2020-08" db="EMBL/GenBank/DDBJ databases">
        <title>Sequencing the genomes of 1000 actinobacteria strains.</title>
        <authorList>
            <person name="Klenk H.-P."/>
        </authorList>
    </citation>
    <scope>NUCLEOTIDE SEQUENCE [LARGE SCALE GENOMIC DNA]</scope>
    <source>
        <strain evidence="2 3">DSM 45298</strain>
    </source>
</reference>
<evidence type="ECO:0000313" key="2">
    <source>
        <dbReference type="EMBL" id="MBB4136540.1"/>
    </source>
</evidence>
<protein>
    <recommendedName>
        <fullName evidence="4">DUF2267 domain-containing protein</fullName>
    </recommendedName>
</protein>
<dbReference type="EMBL" id="JACIFP010000001">
    <property type="protein sequence ID" value="MBB4136540.1"/>
    <property type="molecule type" value="Genomic_DNA"/>
</dbReference>
<dbReference type="AlphaFoldDB" id="A0A840F8N5"/>
<dbReference type="RefSeq" id="WP_183371515.1">
    <property type="nucleotide sequence ID" value="NZ_BAABHL010000121.1"/>
</dbReference>
<keyword evidence="1" id="KW-0472">Membrane</keyword>
<evidence type="ECO:0008006" key="4">
    <source>
        <dbReference type="Google" id="ProtNLM"/>
    </source>
</evidence>
<keyword evidence="3" id="KW-1185">Reference proteome</keyword>
<feature type="transmembrane region" description="Helical" evidence="1">
    <location>
        <begin position="203"/>
        <end position="223"/>
    </location>
</feature>
<name>A0A840F8N5_9ACTN</name>
<accession>A0A840F8N5</accession>
<gene>
    <name evidence="2" type="ORF">BKA16_003092</name>
</gene>
<dbReference type="Proteomes" id="UP000551501">
    <property type="component" value="Unassembled WGS sequence"/>
</dbReference>
<keyword evidence="1" id="KW-0812">Transmembrane</keyword>